<evidence type="ECO:0000313" key="2">
    <source>
        <dbReference type="EMBL" id="KAK7063246.1"/>
    </source>
</evidence>
<feature type="non-terminal residue" evidence="2">
    <location>
        <position position="1"/>
    </location>
</feature>
<feature type="compositionally biased region" description="Low complexity" evidence="1">
    <location>
        <begin position="57"/>
        <end position="67"/>
    </location>
</feature>
<keyword evidence="3" id="KW-1185">Reference proteome</keyword>
<organism evidence="2 3">
    <name type="scientific">Halocaridina rubra</name>
    <name type="common">Hawaiian red shrimp</name>
    <dbReference type="NCBI Taxonomy" id="373956"/>
    <lineage>
        <taxon>Eukaryota</taxon>
        <taxon>Metazoa</taxon>
        <taxon>Ecdysozoa</taxon>
        <taxon>Arthropoda</taxon>
        <taxon>Crustacea</taxon>
        <taxon>Multicrustacea</taxon>
        <taxon>Malacostraca</taxon>
        <taxon>Eumalacostraca</taxon>
        <taxon>Eucarida</taxon>
        <taxon>Decapoda</taxon>
        <taxon>Pleocyemata</taxon>
        <taxon>Caridea</taxon>
        <taxon>Atyoidea</taxon>
        <taxon>Atyidae</taxon>
        <taxon>Halocaridina</taxon>
    </lineage>
</organism>
<name>A0AAN8WRN6_HALRR</name>
<evidence type="ECO:0000256" key="1">
    <source>
        <dbReference type="SAM" id="MobiDB-lite"/>
    </source>
</evidence>
<feature type="compositionally biased region" description="Polar residues" evidence="1">
    <location>
        <begin position="68"/>
        <end position="81"/>
    </location>
</feature>
<evidence type="ECO:0000313" key="3">
    <source>
        <dbReference type="Proteomes" id="UP001381693"/>
    </source>
</evidence>
<feature type="non-terminal residue" evidence="2">
    <location>
        <position position="81"/>
    </location>
</feature>
<comment type="caution">
    <text evidence="2">The sequence shown here is derived from an EMBL/GenBank/DDBJ whole genome shotgun (WGS) entry which is preliminary data.</text>
</comment>
<reference evidence="2 3" key="1">
    <citation type="submission" date="2023-11" db="EMBL/GenBank/DDBJ databases">
        <title>Halocaridina rubra genome assembly.</title>
        <authorList>
            <person name="Smith C."/>
        </authorList>
    </citation>
    <scope>NUCLEOTIDE SEQUENCE [LARGE SCALE GENOMIC DNA]</scope>
    <source>
        <strain evidence="2">EP-1</strain>
        <tissue evidence="2">Whole</tissue>
    </source>
</reference>
<gene>
    <name evidence="2" type="ORF">SK128_006714</name>
</gene>
<sequence length="81" mass="8435">NASQQLATKVLLNEPSFQISSVYQLLGGQEALKPSYGASGVGGLPYPSTSSGDPKRSLSIQSHSSSSTFKNGSASKFSLRN</sequence>
<dbReference type="EMBL" id="JAXCGZ010020902">
    <property type="protein sequence ID" value="KAK7063246.1"/>
    <property type="molecule type" value="Genomic_DNA"/>
</dbReference>
<dbReference type="AlphaFoldDB" id="A0AAN8WRN6"/>
<accession>A0AAN8WRN6</accession>
<proteinExistence type="predicted"/>
<feature type="region of interest" description="Disordered" evidence="1">
    <location>
        <begin position="37"/>
        <end position="81"/>
    </location>
</feature>
<protein>
    <submittedName>
        <fullName evidence="2">Uncharacterized protein</fullName>
    </submittedName>
</protein>
<dbReference type="Proteomes" id="UP001381693">
    <property type="component" value="Unassembled WGS sequence"/>
</dbReference>